<reference evidence="1 2" key="1">
    <citation type="journal article" date="2014" name="Nat. Genet.">
        <title>Genome sequence of the hot pepper provides insights into the evolution of pungency in Capsicum species.</title>
        <authorList>
            <person name="Kim S."/>
            <person name="Park M."/>
            <person name="Yeom S.I."/>
            <person name="Kim Y.M."/>
            <person name="Lee J.M."/>
            <person name="Lee H.A."/>
            <person name="Seo E."/>
            <person name="Choi J."/>
            <person name="Cheong K."/>
            <person name="Kim K.T."/>
            <person name="Jung K."/>
            <person name="Lee G.W."/>
            <person name="Oh S.K."/>
            <person name="Bae C."/>
            <person name="Kim S.B."/>
            <person name="Lee H.Y."/>
            <person name="Kim S.Y."/>
            <person name="Kim M.S."/>
            <person name="Kang B.C."/>
            <person name="Jo Y.D."/>
            <person name="Yang H.B."/>
            <person name="Jeong H.J."/>
            <person name="Kang W.H."/>
            <person name="Kwon J.K."/>
            <person name="Shin C."/>
            <person name="Lim J.Y."/>
            <person name="Park J.H."/>
            <person name="Huh J.H."/>
            <person name="Kim J.S."/>
            <person name="Kim B.D."/>
            <person name="Cohen O."/>
            <person name="Paran I."/>
            <person name="Suh M.C."/>
            <person name="Lee S.B."/>
            <person name="Kim Y.K."/>
            <person name="Shin Y."/>
            <person name="Noh S.J."/>
            <person name="Park J."/>
            <person name="Seo Y.S."/>
            <person name="Kwon S.Y."/>
            <person name="Kim H.A."/>
            <person name="Park J.M."/>
            <person name="Kim H.J."/>
            <person name="Choi S.B."/>
            <person name="Bosland P.W."/>
            <person name="Reeves G."/>
            <person name="Jo S.H."/>
            <person name="Lee B.W."/>
            <person name="Cho H.T."/>
            <person name="Choi H.S."/>
            <person name="Lee M.S."/>
            <person name="Yu Y."/>
            <person name="Do Choi Y."/>
            <person name="Park B.S."/>
            <person name="van Deynze A."/>
            <person name="Ashrafi H."/>
            <person name="Hill T."/>
            <person name="Kim W.T."/>
            <person name="Pai H.S."/>
            <person name="Ahn H.K."/>
            <person name="Yeam I."/>
            <person name="Giovannoni J.J."/>
            <person name="Rose J.K."/>
            <person name="Sorensen I."/>
            <person name="Lee S.J."/>
            <person name="Kim R.W."/>
            <person name="Choi I.Y."/>
            <person name="Choi B.S."/>
            <person name="Lim J.S."/>
            <person name="Lee Y.H."/>
            <person name="Choi D."/>
        </authorList>
    </citation>
    <scope>NUCLEOTIDE SEQUENCE [LARGE SCALE GENOMIC DNA]</scope>
    <source>
        <strain evidence="2">cv. CM334</strain>
    </source>
</reference>
<name>A0A2G2ZIS8_CAPAN</name>
<dbReference type="Gramene" id="PHT81883">
    <property type="protein sequence ID" value="PHT81883"/>
    <property type="gene ID" value="T459_14898"/>
</dbReference>
<dbReference type="EMBL" id="AYRZ02000005">
    <property type="protein sequence ID" value="PHT81883.1"/>
    <property type="molecule type" value="Genomic_DNA"/>
</dbReference>
<protein>
    <submittedName>
        <fullName evidence="1">Uncharacterized protein</fullName>
    </submittedName>
</protein>
<evidence type="ECO:0000313" key="2">
    <source>
        <dbReference type="Proteomes" id="UP000222542"/>
    </source>
</evidence>
<dbReference type="AlphaFoldDB" id="A0A2G2ZIS8"/>
<evidence type="ECO:0000313" key="1">
    <source>
        <dbReference type="EMBL" id="PHT81883.1"/>
    </source>
</evidence>
<gene>
    <name evidence="1" type="ORF">T459_14898</name>
</gene>
<accession>A0A2G2ZIS8</accession>
<proteinExistence type="predicted"/>
<reference evidence="1 2" key="2">
    <citation type="journal article" date="2017" name="Genome Biol.">
        <title>New reference genome sequences of hot pepper reveal the massive evolution of plant disease-resistance genes by retroduplication.</title>
        <authorList>
            <person name="Kim S."/>
            <person name="Park J."/>
            <person name="Yeom S.I."/>
            <person name="Kim Y.M."/>
            <person name="Seo E."/>
            <person name="Kim K.T."/>
            <person name="Kim M.S."/>
            <person name="Lee J.M."/>
            <person name="Cheong K."/>
            <person name="Shin H.S."/>
            <person name="Kim S.B."/>
            <person name="Han K."/>
            <person name="Lee J."/>
            <person name="Park M."/>
            <person name="Lee H.A."/>
            <person name="Lee H.Y."/>
            <person name="Lee Y."/>
            <person name="Oh S."/>
            <person name="Lee J.H."/>
            <person name="Choi E."/>
            <person name="Choi E."/>
            <person name="Lee S.E."/>
            <person name="Jeon J."/>
            <person name="Kim H."/>
            <person name="Choi G."/>
            <person name="Song H."/>
            <person name="Lee J."/>
            <person name="Lee S.C."/>
            <person name="Kwon J.K."/>
            <person name="Lee H.Y."/>
            <person name="Koo N."/>
            <person name="Hong Y."/>
            <person name="Kim R.W."/>
            <person name="Kang W.H."/>
            <person name="Huh J.H."/>
            <person name="Kang B.C."/>
            <person name="Yang T.J."/>
            <person name="Lee Y.H."/>
            <person name="Bennetzen J.L."/>
            <person name="Choi D."/>
        </authorList>
    </citation>
    <scope>NUCLEOTIDE SEQUENCE [LARGE SCALE GENOMIC DNA]</scope>
    <source>
        <strain evidence="2">cv. CM334</strain>
    </source>
</reference>
<keyword evidence="2" id="KW-1185">Reference proteome</keyword>
<dbReference type="Proteomes" id="UP000222542">
    <property type="component" value="Unassembled WGS sequence"/>
</dbReference>
<sequence length="136" mass="15960">MSCEYAMDALQAKYGDGEGYGNSIYEYSSPIYKFKTYLLTYSEAINVVPLEFEWTVPQELQDTKIFPPFYYPNLEGRKSNALRAHRNDFDRLFHGLGEDRLYLERELHRIARFLQAILERRGMDGTDYITPTIPLN</sequence>
<comment type="caution">
    <text evidence="1">The sequence shown here is derived from an EMBL/GenBank/DDBJ whole genome shotgun (WGS) entry which is preliminary data.</text>
</comment>
<organism evidence="1 2">
    <name type="scientific">Capsicum annuum</name>
    <name type="common">Capsicum pepper</name>
    <dbReference type="NCBI Taxonomy" id="4072"/>
    <lineage>
        <taxon>Eukaryota</taxon>
        <taxon>Viridiplantae</taxon>
        <taxon>Streptophyta</taxon>
        <taxon>Embryophyta</taxon>
        <taxon>Tracheophyta</taxon>
        <taxon>Spermatophyta</taxon>
        <taxon>Magnoliopsida</taxon>
        <taxon>eudicotyledons</taxon>
        <taxon>Gunneridae</taxon>
        <taxon>Pentapetalae</taxon>
        <taxon>asterids</taxon>
        <taxon>lamiids</taxon>
        <taxon>Solanales</taxon>
        <taxon>Solanaceae</taxon>
        <taxon>Solanoideae</taxon>
        <taxon>Capsiceae</taxon>
        <taxon>Capsicum</taxon>
    </lineage>
</organism>